<dbReference type="PANTHER" id="PTHR33442:SF1">
    <property type="entry name" value="TRANS-3-HYDROXY-L-PROLINE DEHYDRATASE"/>
    <property type="match status" value="1"/>
</dbReference>
<proteinExistence type="inferred from homology"/>
<organism evidence="2">
    <name type="scientific">mine drainage metagenome</name>
    <dbReference type="NCBI Taxonomy" id="410659"/>
    <lineage>
        <taxon>unclassified sequences</taxon>
        <taxon>metagenomes</taxon>
        <taxon>ecological metagenomes</taxon>
    </lineage>
</organism>
<keyword evidence="2" id="KW-0413">Isomerase</keyword>
<name>A0A1J5QFT0_9ZZZZ</name>
<sequence length="319" mass="33845">MMRRLRFIDSHTGGEPTRVLLDGVPRPARGGIGEGYREIAAEHGALLSATVNEPRGSDILVGAVYWPPRDAGSAGDVLFYNNVGLLGMCGHGTIGLIASLAHLGLIAPGAHTLHTPVGAVRAQLREDGEVVVDNVAAYRHRRDVAIDVAGYGRVVGDVAWGGNWFFIVEHDGERLELANRERLTELCWAIRGELRARGISGRDGAEIDHIELASARDATPGNDSRNFVLCPGKAYDRSPCGTGTSAKLACLAADGRLEPGRSWRQQSITGSVFEASFEPGGVDDAGVAWIRPRIGGRAQVTAVGELLVDDAELAACGWG</sequence>
<reference evidence="2" key="1">
    <citation type="submission" date="2016-10" db="EMBL/GenBank/DDBJ databases">
        <title>Sequence of Gallionella enrichment culture.</title>
        <authorList>
            <person name="Poehlein A."/>
            <person name="Muehling M."/>
            <person name="Daniel R."/>
        </authorList>
    </citation>
    <scope>NUCLEOTIDE SEQUENCE</scope>
</reference>
<dbReference type="Gene3D" id="3.10.310.10">
    <property type="entry name" value="Diaminopimelate Epimerase, Chain A, domain 1"/>
    <property type="match status" value="2"/>
</dbReference>
<dbReference type="EMBL" id="MLJW01000810">
    <property type="protein sequence ID" value="OIQ82393.1"/>
    <property type="molecule type" value="Genomic_DNA"/>
</dbReference>
<dbReference type="InterPro" id="IPR008794">
    <property type="entry name" value="Pro_racemase_fam"/>
</dbReference>
<dbReference type="AlphaFoldDB" id="A0A1J5QFT0"/>
<dbReference type="PANTHER" id="PTHR33442">
    <property type="entry name" value="TRANS-3-HYDROXY-L-PROLINE DEHYDRATASE"/>
    <property type="match status" value="1"/>
</dbReference>
<protein>
    <submittedName>
        <fullName evidence="2">4-hydroxyproline epimerase</fullName>
        <ecNumber evidence="2">5.1.1.8</ecNumber>
    </submittedName>
</protein>
<dbReference type="SUPFAM" id="SSF54506">
    <property type="entry name" value="Diaminopimelate epimerase-like"/>
    <property type="match status" value="1"/>
</dbReference>
<dbReference type="EC" id="5.1.1.8" evidence="2"/>
<evidence type="ECO:0000313" key="2">
    <source>
        <dbReference type="EMBL" id="OIQ82393.1"/>
    </source>
</evidence>
<accession>A0A1J5QFT0</accession>
<evidence type="ECO:0000256" key="1">
    <source>
        <dbReference type="ARBA" id="ARBA00007529"/>
    </source>
</evidence>
<dbReference type="SFLD" id="SFLDS00028">
    <property type="entry name" value="Proline_Racemase"/>
    <property type="match status" value="1"/>
</dbReference>
<dbReference type="PIRSF" id="PIRSF029792">
    <property type="entry name" value="Pro_racemase"/>
    <property type="match status" value="1"/>
</dbReference>
<dbReference type="GO" id="GO:0047580">
    <property type="term" value="F:4-hydroxyproline epimerase activity"/>
    <property type="evidence" value="ECO:0007669"/>
    <property type="project" value="UniProtKB-EC"/>
</dbReference>
<comment type="caution">
    <text evidence="2">The sequence shown here is derived from an EMBL/GenBank/DDBJ whole genome shotgun (WGS) entry which is preliminary data.</text>
</comment>
<dbReference type="Pfam" id="PF05544">
    <property type="entry name" value="Pro_racemase"/>
    <property type="match status" value="1"/>
</dbReference>
<gene>
    <name evidence="2" type="ORF">GALL_358260</name>
</gene>
<comment type="similarity">
    <text evidence="1">Belongs to the proline racemase family.</text>
</comment>